<dbReference type="Pfam" id="PF01738">
    <property type="entry name" value="DLH"/>
    <property type="match status" value="1"/>
</dbReference>
<keyword evidence="5" id="KW-1185">Reference proteome</keyword>
<evidence type="ECO:0000259" key="3">
    <source>
        <dbReference type="Pfam" id="PF01738"/>
    </source>
</evidence>
<dbReference type="GO" id="GO:0016787">
    <property type="term" value="F:hydrolase activity"/>
    <property type="evidence" value="ECO:0007669"/>
    <property type="project" value="InterPro"/>
</dbReference>
<proteinExistence type="predicted"/>
<sequence>MKSATWACALLALTMSATAAATDGNYTVGPTLMAPKTIGTVVKIHGNNLVLAAKTAAFDVTLEHNGLVRTFTVVRPEPAVAGSPMMLVLHGRGGNAEGQATITNLSKSVAAQGYWAVLPQYYDNTWDDNPGLNPGLDDVGFVRRILDIMQEDFGVSAARTYAAGFSNGGFMAQRLACELPDRIAAFGFVATSITRGLYNACAPAVARPVMFVHGTSDPIVPWAGNSSLALQSVDSAVGLWTAKLGCGLNPAQQTLDSANDGTSIDLFRYGCGTKEVRLYRVNNGGHTWPGGTQYLPVNLIGKTSNDMQATDEIWNFVKGYQR</sequence>
<dbReference type="ESTHER" id="9gamm-a0a2s5tfa3">
    <property type="family name" value="Esterase_phb"/>
</dbReference>
<accession>A0A2S5TFA3</accession>
<feature type="domain" description="Dienelactone hydrolase" evidence="3">
    <location>
        <begin position="78"/>
        <end position="223"/>
    </location>
</feature>
<keyword evidence="1 2" id="KW-0732">Signal</keyword>
<dbReference type="InterPro" id="IPR002925">
    <property type="entry name" value="Dienelactn_hydro"/>
</dbReference>
<dbReference type="SUPFAM" id="SSF53474">
    <property type="entry name" value="alpha/beta-Hydrolases"/>
    <property type="match status" value="1"/>
</dbReference>
<name>A0A2S5TFA3_9GAMM</name>
<dbReference type="Gene3D" id="3.40.50.1820">
    <property type="entry name" value="alpha/beta hydrolase"/>
    <property type="match status" value="1"/>
</dbReference>
<reference evidence="4 5" key="1">
    <citation type="submission" date="2018-02" db="EMBL/GenBank/DDBJ databases">
        <title>Genome sequencing of Solimonas sp. HR-BB.</title>
        <authorList>
            <person name="Lee Y."/>
            <person name="Jeon C.O."/>
        </authorList>
    </citation>
    <scope>NUCLEOTIDE SEQUENCE [LARGE SCALE GENOMIC DNA]</scope>
    <source>
        <strain evidence="4 5">HR-BB</strain>
    </source>
</reference>
<protein>
    <recommendedName>
        <fullName evidence="3">Dienelactone hydrolase domain-containing protein</fullName>
    </recommendedName>
</protein>
<evidence type="ECO:0000256" key="2">
    <source>
        <dbReference type="SAM" id="SignalP"/>
    </source>
</evidence>
<dbReference type="RefSeq" id="WP_104230732.1">
    <property type="nucleotide sequence ID" value="NZ_PSNW01000006.1"/>
</dbReference>
<dbReference type="InterPro" id="IPR050955">
    <property type="entry name" value="Plant_Biomass_Hydrol_Est"/>
</dbReference>
<dbReference type="PANTHER" id="PTHR43037">
    <property type="entry name" value="UNNAMED PRODUCT-RELATED"/>
    <property type="match status" value="1"/>
</dbReference>
<gene>
    <name evidence="4" type="ORF">C3942_12820</name>
</gene>
<organism evidence="4 5">
    <name type="scientific">Solimonas fluminis</name>
    <dbReference type="NCBI Taxonomy" id="2086571"/>
    <lineage>
        <taxon>Bacteria</taxon>
        <taxon>Pseudomonadati</taxon>
        <taxon>Pseudomonadota</taxon>
        <taxon>Gammaproteobacteria</taxon>
        <taxon>Nevskiales</taxon>
        <taxon>Nevskiaceae</taxon>
        <taxon>Solimonas</taxon>
    </lineage>
</organism>
<evidence type="ECO:0000256" key="1">
    <source>
        <dbReference type="ARBA" id="ARBA00022729"/>
    </source>
</evidence>
<evidence type="ECO:0000313" key="4">
    <source>
        <dbReference type="EMBL" id="PPE73671.1"/>
    </source>
</evidence>
<comment type="caution">
    <text evidence="4">The sequence shown here is derived from an EMBL/GenBank/DDBJ whole genome shotgun (WGS) entry which is preliminary data.</text>
</comment>
<evidence type="ECO:0000313" key="5">
    <source>
        <dbReference type="Proteomes" id="UP000238220"/>
    </source>
</evidence>
<dbReference type="EMBL" id="PSNW01000006">
    <property type="protein sequence ID" value="PPE73671.1"/>
    <property type="molecule type" value="Genomic_DNA"/>
</dbReference>
<dbReference type="InterPro" id="IPR029058">
    <property type="entry name" value="AB_hydrolase_fold"/>
</dbReference>
<feature type="chain" id="PRO_5015760169" description="Dienelactone hydrolase domain-containing protein" evidence="2">
    <location>
        <begin position="20"/>
        <end position="322"/>
    </location>
</feature>
<dbReference type="Proteomes" id="UP000238220">
    <property type="component" value="Unassembled WGS sequence"/>
</dbReference>
<dbReference type="AlphaFoldDB" id="A0A2S5TFA3"/>
<dbReference type="PANTHER" id="PTHR43037:SF1">
    <property type="entry name" value="BLL1128 PROTEIN"/>
    <property type="match status" value="1"/>
</dbReference>
<feature type="signal peptide" evidence="2">
    <location>
        <begin position="1"/>
        <end position="19"/>
    </location>
</feature>